<keyword evidence="1" id="KW-0812">Transmembrane</keyword>
<evidence type="ECO:0000313" key="3">
    <source>
        <dbReference type="Proteomes" id="UP001430919"/>
    </source>
</evidence>
<feature type="transmembrane region" description="Helical" evidence="1">
    <location>
        <begin position="122"/>
        <end position="142"/>
    </location>
</feature>
<evidence type="ECO:0000313" key="2">
    <source>
        <dbReference type="EMBL" id="MCC9074223.1"/>
    </source>
</evidence>
<keyword evidence="1" id="KW-0472">Membrane</keyword>
<comment type="caution">
    <text evidence="2">The sequence shown here is derived from an EMBL/GenBank/DDBJ whole genome shotgun (WGS) entry which is preliminary data.</text>
</comment>
<dbReference type="Proteomes" id="UP001430919">
    <property type="component" value="Unassembled WGS sequence"/>
</dbReference>
<feature type="transmembrane region" description="Helical" evidence="1">
    <location>
        <begin position="46"/>
        <end position="65"/>
    </location>
</feature>
<organism evidence="2 3">
    <name type="scientific">Flavobacterium pisciphilum</name>
    <dbReference type="NCBI Taxonomy" id="2893755"/>
    <lineage>
        <taxon>Bacteria</taxon>
        <taxon>Pseudomonadati</taxon>
        <taxon>Bacteroidota</taxon>
        <taxon>Flavobacteriia</taxon>
        <taxon>Flavobacteriales</taxon>
        <taxon>Flavobacteriaceae</taxon>
        <taxon>Flavobacterium</taxon>
    </lineage>
</organism>
<evidence type="ECO:0000256" key="1">
    <source>
        <dbReference type="SAM" id="Phobius"/>
    </source>
</evidence>
<dbReference type="EMBL" id="JAJJMO010000001">
    <property type="protein sequence ID" value="MCC9074223.1"/>
    <property type="molecule type" value="Genomic_DNA"/>
</dbReference>
<feature type="transmembrane region" description="Helical" evidence="1">
    <location>
        <begin position="6"/>
        <end position="25"/>
    </location>
</feature>
<protein>
    <recommendedName>
        <fullName evidence="4">Cytochrome b561</fullName>
    </recommendedName>
</protein>
<name>A0ABS8MZM9_9FLAO</name>
<dbReference type="RefSeq" id="WP_229991045.1">
    <property type="nucleotide sequence ID" value="NZ_JAJJMO010000001.1"/>
</dbReference>
<reference evidence="2" key="1">
    <citation type="submission" date="2021-11" db="EMBL/GenBank/DDBJ databases">
        <title>Description of novel Flavobacterium species.</title>
        <authorList>
            <person name="Saticioglu I.B."/>
            <person name="Ay H."/>
            <person name="Altun S."/>
            <person name="Duman M."/>
        </authorList>
    </citation>
    <scope>NUCLEOTIDE SEQUENCE</scope>
    <source>
        <strain evidence="2">F-65</strain>
    </source>
</reference>
<gene>
    <name evidence="2" type="ORF">LNQ49_21770</name>
</gene>
<proteinExistence type="predicted"/>
<keyword evidence="3" id="KW-1185">Reference proteome</keyword>
<evidence type="ECO:0008006" key="4">
    <source>
        <dbReference type="Google" id="ProtNLM"/>
    </source>
</evidence>
<sequence>MYPTLLFLHSLIRWLVIISLIYAIYKAYNGYKTNQKFSYSDTLIRQWATTFTHIQLTIGIILYIQSPIIKYFWKNVPEAIQNFDVLFYTLIHPTLMTIGVIILTIGAALSKRKSTDKEKFKIMLIWFIIAFMVFLIAVPWPFSILSQRPYIRAL</sequence>
<feature type="transmembrane region" description="Helical" evidence="1">
    <location>
        <begin position="85"/>
        <end position="110"/>
    </location>
</feature>
<keyword evidence="1" id="KW-1133">Transmembrane helix</keyword>
<accession>A0ABS8MZM9</accession>